<dbReference type="InterPro" id="IPR036390">
    <property type="entry name" value="WH_DNA-bd_sf"/>
</dbReference>
<dbReference type="GO" id="GO:0043565">
    <property type="term" value="F:sequence-specific DNA binding"/>
    <property type="evidence" value="ECO:0007669"/>
    <property type="project" value="TreeGrafter"/>
</dbReference>
<evidence type="ECO:0000259" key="5">
    <source>
        <dbReference type="PROSITE" id="PS50931"/>
    </source>
</evidence>
<keyword evidence="3" id="KW-0238">DNA-binding</keyword>
<evidence type="ECO:0000256" key="4">
    <source>
        <dbReference type="ARBA" id="ARBA00023163"/>
    </source>
</evidence>
<dbReference type="PANTHER" id="PTHR30537:SF66">
    <property type="entry name" value="IRON-REGULATED VIRULENCE REGULATORY PROTEIN IRGB"/>
    <property type="match status" value="1"/>
</dbReference>
<proteinExistence type="inferred from homology"/>
<comment type="similarity">
    <text evidence="1">Belongs to the LysR transcriptional regulatory family.</text>
</comment>
<reference evidence="6 7" key="1">
    <citation type="submission" date="2019-03" db="EMBL/GenBank/DDBJ databases">
        <title>Genomic Encyclopedia of Type Strains, Phase IV (KMG-IV): sequencing the most valuable type-strain genomes for metagenomic binning, comparative biology and taxonomic classification.</title>
        <authorList>
            <person name="Goeker M."/>
        </authorList>
    </citation>
    <scope>NUCLEOTIDE SEQUENCE [LARGE SCALE GENOMIC DNA]</scope>
    <source>
        <strain evidence="6 7">DSM 12121</strain>
    </source>
</reference>
<evidence type="ECO:0000313" key="7">
    <source>
        <dbReference type="Proteomes" id="UP000295129"/>
    </source>
</evidence>
<dbReference type="PROSITE" id="PS50931">
    <property type="entry name" value="HTH_LYSR"/>
    <property type="match status" value="1"/>
</dbReference>
<dbReference type="Proteomes" id="UP000295129">
    <property type="component" value="Unassembled WGS sequence"/>
</dbReference>
<dbReference type="InterPro" id="IPR058163">
    <property type="entry name" value="LysR-type_TF_proteobact-type"/>
</dbReference>
<evidence type="ECO:0000256" key="2">
    <source>
        <dbReference type="ARBA" id="ARBA00023015"/>
    </source>
</evidence>
<dbReference type="RefSeq" id="WP_133589949.1">
    <property type="nucleotide sequence ID" value="NZ_SNVV01000005.1"/>
</dbReference>
<sequence>MNKPTTLDLNALQIFAAVAEAGGFTAAALRLGMTKGQLSLQVRRLEARLGTALFTRTTRQVALTAAGQSLFEECGPLLDRLREAVDRIAAGEAELAGLLRISTSVDHAAQSLAPAVARFVAQHPGVQVEIRSSDKVVDMVKEGIDLSIRLGWLRDSSQRALYLRAFDQYIVAAPAYLRRKGMPMQPMDLAEHEWIALTLLPTPLTWTLEQRGGEPETVQETVQVSARLKVDSPAALRALLVEGAGISVLDESSAMPELAAGRLQRVLEGWQLKRGGIHAVLPPGRHVPARVRAFIEFYRNWLGAAG</sequence>
<dbReference type="AlphaFoldDB" id="A0A4R6E651"/>
<keyword evidence="7" id="KW-1185">Reference proteome</keyword>
<evidence type="ECO:0000256" key="3">
    <source>
        <dbReference type="ARBA" id="ARBA00023125"/>
    </source>
</evidence>
<dbReference type="PRINTS" id="PR00039">
    <property type="entry name" value="HTHLYSR"/>
</dbReference>
<keyword evidence="2" id="KW-0805">Transcription regulation</keyword>
<feature type="domain" description="HTH lysR-type" evidence="5">
    <location>
        <begin position="7"/>
        <end position="64"/>
    </location>
</feature>
<dbReference type="PANTHER" id="PTHR30537">
    <property type="entry name" value="HTH-TYPE TRANSCRIPTIONAL REGULATOR"/>
    <property type="match status" value="1"/>
</dbReference>
<accession>A0A4R6E651</accession>
<dbReference type="GO" id="GO:0006351">
    <property type="term" value="P:DNA-templated transcription"/>
    <property type="evidence" value="ECO:0007669"/>
    <property type="project" value="TreeGrafter"/>
</dbReference>
<organism evidence="6 7">
    <name type="scientific">Azoarcus indigens</name>
    <dbReference type="NCBI Taxonomy" id="29545"/>
    <lineage>
        <taxon>Bacteria</taxon>
        <taxon>Pseudomonadati</taxon>
        <taxon>Pseudomonadota</taxon>
        <taxon>Betaproteobacteria</taxon>
        <taxon>Rhodocyclales</taxon>
        <taxon>Zoogloeaceae</taxon>
        <taxon>Azoarcus</taxon>
    </lineage>
</organism>
<dbReference type="InterPro" id="IPR000847">
    <property type="entry name" value="LysR_HTH_N"/>
</dbReference>
<dbReference type="Pfam" id="PF00126">
    <property type="entry name" value="HTH_1"/>
    <property type="match status" value="1"/>
</dbReference>
<gene>
    <name evidence="6" type="ORF">C7389_10558</name>
</gene>
<dbReference type="FunFam" id="1.10.10.10:FF:000001">
    <property type="entry name" value="LysR family transcriptional regulator"/>
    <property type="match status" value="1"/>
</dbReference>
<protein>
    <submittedName>
        <fullName evidence="6">LysR family transcriptional regulator</fullName>
    </submittedName>
</protein>
<dbReference type="CDD" id="cd08422">
    <property type="entry name" value="PBP2_CrgA_like"/>
    <property type="match status" value="1"/>
</dbReference>
<dbReference type="OrthoDB" id="9786526at2"/>
<dbReference type="InterPro" id="IPR036388">
    <property type="entry name" value="WH-like_DNA-bd_sf"/>
</dbReference>
<dbReference type="Gene3D" id="1.10.10.10">
    <property type="entry name" value="Winged helix-like DNA-binding domain superfamily/Winged helix DNA-binding domain"/>
    <property type="match status" value="1"/>
</dbReference>
<evidence type="ECO:0000256" key="1">
    <source>
        <dbReference type="ARBA" id="ARBA00009437"/>
    </source>
</evidence>
<dbReference type="GO" id="GO:0003700">
    <property type="term" value="F:DNA-binding transcription factor activity"/>
    <property type="evidence" value="ECO:0007669"/>
    <property type="project" value="InterPro"/>
</dbReference>
<name>A0A4R6E651_9RHOO</name>
<dbReference type="SUPFAM" id="SSF46785">
    <property type="entry name" value="Winged helix' DNA-binding domain"/>
    <property type="match status" value="1"/>
</dbReference>
<comment type="caution">
    <text evidence="6">The sequence shown here is derived from an EMBL/GenBank/DDBJ whole genome shotgun (WGS) entry which is preliminary data.</text>
</comment>
<keyword evidence="4" id="KW-0804">Transcription</keyword>
<dbReference type="Pfam" id="PF03466">
    <property type="entry name" value="LysR_substrate"/>
    <property type="match status" value="1"/>
</dbReference>
<dbReference type="SUPFAM" id="SSF53850">
    <property type="entry name" value="Periplasmic binding protein-like II"/>
    <property type="match status" value="1"/>
</dbReference>
<dbReference type="InterPro" id="IPR005119">
    <property type="entry name" value="LysR_subst-bd"/>
</dbReference>
<dbReference type="EMBL" id="SNVV01000005">
    <property type="protein sequence ID" value="TDN53385.1"/>
    <property type="molecule type" value="Genomic_DNA"/>
</dbReference>
<evidence type="ECO:0000313" key="6">
    <source>
        <dbReference type="EMBL" id="TDN53385.1"/>
    </source>
</evidence>
<dbReference type="Gene3D" id="3.40.190.290">
    <property type="match status" value="1"/>
</dbReference>